<geneLocation type="plasmid" evidence="2">
    <name>pBBKW-1</name>
</geneLocation>
<dbReference type="EMBL" id="AB713428">
    <property type="protein sequence ID" value="BAN63781.1"/>
    <property type="molecule type" value="Genomic_DNA"/>
</dbReference>
<proteinExistence type="predicted"/>
<evidence type="ECO:0000256" key="1">
    <source>
        <dbReference type="SAM" id="MobiDB-lite"/>
    </source>
</evidence>
<evidence type="ECO:0000313" key="2">
    <source>
        <dbReference type="EMBL" id="BAN63781.1"/>
    </source>
</evidence>
<dbReference type="AlphaFoldDB" id="S6B434"/>
<name>S6B434_9BIFI</name>
<keyword evidence="2" id="KW-0614">Plasmid</keyword>
<feature type="compositionally biased region" description="Basic and acidic residues" evidence="1">
    <location>
        <begin position="291"/>
        <end position="303"/>
    </location>
</feature>
<dbReference type="InterPro" id="IPR006881">
    <property type="entry name" value="RepA_C"/>
</dbReference>
<reference evidence="2" key="1">
    <citation type="journal article" date="2014" name="Anim. Sci. J.">
        <title>Complete sequence analysis of two cryptic plasmids from Bifidobacterium kashiwanohense?JCM 15439 (type strain) isolated from healthy infant feces.</title>
        <authorList>
            <person name="Takahata M."/>
            <person name="Toh H."/>
            <person name="Nakano A."/>
            <person name="Takagi M."/>
            <person name="Murakami M."/>
            <person name="Ishii Y."/>
            <person name="Takizawa T."/>
            <person name="Tanabe S."/>
            <person name="Morita H."/>
        </authorList>
    </citation>
    <scope>NUCLEOTIDE SEQUENCE</scope>
    <source>
        <strain evidence="2">JCM 15439</strain>
        <plasmid evidence="2">pBBKW-1</plasmid>
    </source>
</reference>
<sequence>MDDDTRSKDLTLPEDEPWMSHGFISKIAAQVSLPYRRPKDGVKEIERRNGSLVVRYVSGADYLPYGKYPRLFELWACTMIKTNDPCFDPETNTLHLGTTFREFLRLIGVQVGGRQLKSIKPQLERLFKCVYIISNNTENTSQGVNFTVAEKYQIDWLRNEPQSHGLFENWVQLSQRYVDMLRDHPVPVDLKVIARLRKPMAIDVYWWLTKRVYNLHEPVTITWQQLYRQFGSDTKELWKFKQNFKDAVAEVVEVYPCRITLGPQRVTVFPNRTSVPTVAQARAVERRRRREAPARPAERRESPREDVEARWIEVRGWGNVWMTSELFDVGQARAHLEGAVDPVSCPVCAYDERNREHHAQNAGRLF</sequence>
<protein>
    <submittedName>
        <fullName evidence="2">Replication protein</fullName>
    </submittedName>
</protein>
<accession>S6B434</accession>
<feature type="region of interest" description="Disordered" evidence="1">
    <location>
        <begin position="280"/>
        <end position="303"/>
    </location>
</feature>
<organism evidence="2">
    <name type="scientific">Bifidobacterium catenulatum subsp. kashiwanohense</name>
    <dbReference type="NCBI Taxonomy" id="630129"/>
    <lineage>
        <taxon>Bacteria</taxon>
        <taxon>Bacillati</taxon>
        <taxon>Actinomycetota</taxon>
        <taxon>Actinomycetes</taxon>
        <taxon>Bifidobacteriales</taxon>
        <taxon>Bifidobacteriaceae</taxon>
        <taxon>Bifidobacterium</taxon>
    </lineage>
</organism>
<dbReference type="Pfam" id="PF04796">
    <property type="entry name" value="RepA_C"/>
    <property type="match status" value="1"/>
</dbReference>